<sequence>MVMWGCRNVLLPPLLHLEVRCLATPAYVQSFKRTSLSTFERIKDTVSASLKWSQNGYVLGDQARKFFLLSGLPADVLAKIWALADLNKDGKMDRLEFSIAMKLIKLKLQGHGLPSTVPLIMMQSTTVSSTVPSSHITPPNSSSSLPLGINGTEMTNLQPRLDLGSNSSSALSSLTTNSPKVASVDWAVPQAYQLKYHQLFDSLDKQKTGFLSGPQVRSVLAASHLTQAQLATIWNLADINKDGRLTAEEFILAMHLVDMAKMCLSLPLTIPVKLVPPSLRGQGSSGGTNGTTPTNLGNVTSEDKHNNTDKGHVELERRKQALQDQQQREEECRLQKVQDEKERHLREAREEVRKRQLEQERRLERQRQMERQKEEEKQRQREKELAVKQELEMQTKLELERKRWKELESHRNEELQDIAQLKAKRRSLELELEAMGNKHKQISDSLWDVQNKKKIQKTELDLINQKHKCCVNEINTLEQQFEDFQKKLNKLVPEQQKLSERLCNTGLSNLTTSTMTMLKRSVGEKDKACRKLKEQLEDVETVINCKLLEMDHNTQVIEKLKESQRRQQSALDKLSTIREEKLQELERLRQQDLENRKREEEEADRHVMLEQEHCRHQQEQREASVREEARQKDEEHQRKETKQQRQEQLQREEEERKREDETAKEEEAERQRLEKLQRDEEQQEQKAKWKEAAEEERKQEQRKLADELKRRQLELEQKHRAAEEEQKKQEEHKVIDEAKRRQEMEMQSDGDGRQLEGERKEEETREEARRPTQKEEVPTAKLKDEAVRHHQQPQASTKSTIKGKVAALLKGIEERKGAKRENRKGNRKSATLAMYRGLYPFTARRPEEMRLEADDQIEVDETREGEKGWLYGYLQGSEGWFPVSYVEKQMQPEASPATKQSMPPQIMPSASRYNKPEDESSVLEMVQNVPDNNGRPSAPTPEPASTKLEQAQALCSWAGNTESHLNFAKDTVITVLEQQEEWWLGELNGKHGWFPKSFVTLLSPDGEHTEHLYPSVDGYDTLDTTQLQEYVALYTYTSPEPGDLTFDEGDTILIMEQGGDWWKGRIGDRTGVFPSNYVKPKEMDGGGEKQQKGQFPSSHVELLGSDGERSTLAPVQTLGCQVVAMYDYQAENQDEISFSNGQLINVLEKIDHDWWKGEINDIKGLFPANYVKMTTDTDTSQQCLTDMEAMGPQEKKRQDYIQELIESEERHLEDLQVALEVFHKLMSESGRLTELELSTIFLNWDELIVSSNKLIKALQERKKKSGENVPVQKIGDVLASELSNMQAYIFFCSSQLKGAALLQQKTDQEPEFKEFLKKIATDYRCKGMPLSSFMLKPMQRITRYPLIIKNVLESTPEMHVDNILLRRALETAEKLCSQVNEGVRQKENEERLEWLQSHLQSDSVIENFVFNSLTNCLGPRKLLHSGKLHNKSKVNKELYVFLFNDFLLLTHTGKQFSSSGGDKLFSPKCNMQLKIYKMPVFLNKVVIKLPSDPSSEEPVFHILHIDRVYTLKTESINERATWVQKITTASEEFMEMEKKQLEKTYQGRSQKGSEIGRLLVTVLEATDLQPCKANGKGNPYCEVTMGEQYYTSRTLNDTLNPKWNFNCQFFLKDLHKDVLCITIRERDQFSPDGFLGRTEVLLETIKKELKNKGPTNRRLLLHEVEAGEVWVQLDLQLFENK</sequence>
<feature type="compositionally biased region" description="Basic and acidic residues" evidence="8">
    <location>
        <begin position="812"/>
        <end position="824"/>
    </location>
</feature>
<feature type="domain" description="SH3" evidence="10">
    <location>
        <begin position="946"/>
        <end position="1004"/>
    </location>
</feature>
<dbReference type="SMART" id="SM00233">
    <property type="entry name" value="PH"/>
    <property type="match status" value="1"/>
</dbReference>
<dbReference type="SMART" id="SM00054">
    <property type="entry name" value="EFh"/>
    <property type="match status" value="3"/>
</dbReference>
<keyword evidence="5" id="KW-0479">Metal-binding</keyword>
<dbReference type="CDD" id="cd00160">
    <property type="entry name" value="RhoGEF"/>
    <property type="match status" value="1"/>
</dbReference>
<evidence type="ECO:0000259" key="13">
    <source>
        <dbReference type="PROSITE" id="PS50010"/>
    </source>
</evidence>
<dbReference type="EMBL" id="JAFJMO010000001">
    <property type="protein sequence ID" value="KAJ8288573.1"/>
    <property type="molecule type" value="Genomic_DNA"/>
</dbReference>
<dbReference type="InterPro" id="IPR018247">
    <property type="entry name" value="EF_Hand_1_Ca_BS"/>
</dbReference>
<dbReference type="SUPFAM" id="SSF49562">
    <property type="entry name" value="C2 domain (Calcium/lipid-binding domain, CaLB)"/>
    <property type="match status" value="1"/>
</dbReference>
<keyword evidence="6" id="KW-0106">Calcium</keyword>
<evidence type="ECO:0000259" key="15">
    <source>
        <dbReference type="PROSITE" id="PS50222"/>
    </source>
</evidence>
<feature type="domain" description="SH3" evidence="10">
    <location>
        <begin position="1117"/>
        <end position="1176"/>
    </location>
</feature>
<dbReference type="PROSITE" id="PS50004">
    <property type="entry name" value="C2"/>
    <property type="match status" value="1"/>
</dbReference>
<dbReference type="Pfam" id="PF07653">
    <property type="entry name" value="SH3_2"/>
    <property type="match status" value="1"/>
</dbReference>
<proteinExistence type="predicted"/>
<feature type="domain" description="EH" evidence="14">
    <location>
        <begin position="192"/>
        <end position="281"/>
    </location>
</feature>
<feature type="domain" description="EF-hand" evidence="15">
    <location>
        <begin position="72"/>
        <end position="107"/>
    </location>
</feature>
<feature type="compositionally biased region" description="Basic and acidic residues" evidence="8">
    <location>
        <begin position="301"/>
        <end position="387"/>
    </location>
</feature>
<feature type="domain" description="SH3" evidence="10">
    <location>
        <begin position="1025"/>
        <end position="1083"/>
    </location>
</feature>
<dbReference type="InterPro" id="IPR011993">
    <property type="entry name" value="PH-like_dom_sf"/>
</dbReference>
<accession>A0A9Q1E2R6</accession>
<feature type="signal peptide" evidence="9">
    <location>
        <begin position="1"/>
        <end position="23"/>
    </location>
</feature>
<dbReference type="Proteomes" id="UP001152803">
    <property type="component" value="Unassembled WGS sequence"/>
</dbReference>
<dbReference type="SMART" id="SM00326">
    <property type="entry name" value="SH3"/>
    <property type="match status" value="4"/>
</dbReference>
<organism evidence="16 17">
    <name type="scientific">Conger conger</name>
    <name type="common">Conger eel</name>
    <name type="synonym">Muraena conger</name>
    <dbReference type="NCBI Taxonomy" id="82655"/>
    <lineage>
        <taxon>Eukaryota</taxon>
        <taxon>Metazoa</taxon>
        <taxon>Chordata</taxon>
        <taxon>Craniata</taxon>
        <taxon>Vertebrata</taxon>
        <taxon>Euteleostomi</taxon>
        <taxon>Actinopterygii</taxon>
        <taxon>Neopterygii</taxon>
        <taxon>Teleostei</taxon>
        <taxon>Anguilliformes</taxon>
        <taxon>Congridae</taxon>
        <taxon>Conger</taxon>
    </lineage>
</organism>
<dbReference type="SMART" id="SM00325">
    <property type="entry name" value="RhoGEF"/>
    <property type="match status" value="1"/>
</dbReference>
<evidence type="ECO:0000256" key="1">
    <source>
        <dbReference type="ARBA" id="ARBA00004496"/>
    </source>
</evidence>
<keyword evidence="3" id="KW-0963">Cytoplasm</keyword>
<feature type="domain" description="PH" evidence="11">
    <location>
        <begin position="1421"/>
        <end position="1531"/>
    </location>
</feature>
<evidence type="ECO:0000256" key="8">
    <source>
        <dbReference type="SAM" id="MobiDB-lite"/>
    </source>
</evidence>
<dbReference type="PANTHER" id="PTHR46006:SF6">
    <property type="entry name" value="INTERSECTIN-2 ISOFORM X1"/>
    <property type="match status" value="1"/>
</dbReference>
<dbReference type="Pfam" id="PF12763">
    <property type="entry name" value="EH"/>
    <property type="match status" value="2"/>
</dbReference>
<dbReference type="OrthoDB" id="2015333at2759"/>
<feature type="compositionally biased region" description="Basic and acidic residues" evidence="8">
    <location>
        <begin position="595"/>
        <end position="788"/>
    </location>
</feature>
<dbReference type="SMART" id="SM00239">
    <property type="entry name" value="C2"/>
    <property type="match status" value="1"/>
</dbReference>
<reference evidence="16" key="1">
    <citation type="journal article" date="2023" name="Science">
        <title>Genome structures resolve the early diversification of teleost fishes.</title>
        <authorList>
            <person name="Parey E."/>
            <person name="Louis A."/>
            <person name="Montfort J."/>
            <person name="Bouchez O."/>
            <person name="Roques C."/>
            <person name="Iampietro C."/>
            <person name="Lluch J."/>
            <person name="Castinel A."/>
            <person name="Donnadieu C."/>
            <person name="Desvignes T."/>
            <person name="Floi Bucao C."/>
            <person name="Jouanno E."/>
            <person name="Wen M."/>
            <person name="Mejri S."/>
            <person name="Dirks R."/>
            <person name="Jansen H."/>
            <person name="Henkel C."/>
            <person name="Chen W.J."/>
            <person name="Zahm M."/>
            <person name="Cabau C."/>
            <person name="Klopp C."/>
            <person name="Thompson A.W."/>
            <person name="Robinson-Rechavi M."/>
            <person name="Braasch I."/>
            <person name="Lecointre G."/>
            <person name="Bobe J."/>
            <person name="Postlethwait J.H."/>
            <person name="Berthelot C."/>
            <person name="Roest Crollius H."/>
            <person name="Guiguen Y."/>
        </authorList>
    </citation>
    <scope>NUCLEOTIDE SEQUENCE</scope>
    <source>
        <strain evidence="16">Concon-B</strain>
    </source>
</reference>
<dbReference type="GO" id="GO:0005737">
    <property type="term" value="C:cytoplasm"/>
    <property type="evidence" value="ECO:0007669"/>
    <property type="project" value="UniProtKB-SubCell"/>
</dbReference>
<dbReference type="PROSITE" id="PS50222">
    <property type="entry name" value="EF_HAND_2"/>
    <property type="match status" value="2"/>
</dbReference>
<dbReference type="PROSITE" id="PS00018">
    <property type="entry name" value="EF_HAND_1"/>
    <property type="match status" value="2"/>
</dbReference>
<keyword evidence="9" id="KW-0732">Signal</keyword>
<evidence type="ECO:0000313" key="16">
    <source>
        <dbReference type="EMBL" id="KAJ8288573.1"/>
    </source>
</evidence>
<dbReference type="InterPro" id="IPR035892">
    <property type="entry name" value="C2_domain_sf"/>
</dbReference>
<dbReference type="PROSITE" id="PS50003">
    <property type="entry name" value="PH_DOMAIN"/>
    <property type="match status" value="1"/>
</dbReference>
<name>A0A9Q1E2R6_CONCO</name>
<dbReference type="GO" id="GO:0005509">
    <property type="term" value="F:calcium ion binding"/>
    <property type="evidence" value="ECO:0007669"/>
    <property type="project" value="InterPro"/>
</dbReference>
<dbReference type="InterPro" id="IPR051480">
    <property type="entry name" value="Endocytic_GEF_Adapter"/>
</dbReference>
<dbReference type="Pfam" id="PF00621">
    <property type="entry name" value="RhoGEF"/>
    <property type="match status" value="1"/>
</dbReference>
<dbReference type="InterPro" id="IPR000008">
    <property type="entry name" value="C2_dom"/>
</dbReference>
<feature type="compositionally biased region" description="Low complexity" evidence="8">
    <location>
        <begin position="290"/>
        <end position="300"/>
    </location>
</feature>
<feature type="domain" description="SH3" evidence="10">
    <location>
        <begin position="830"/>
        <end position="891"/>
    </location>
</feature>
<feature type="domain" description="C2" evidence="12">
    <location>
        <begin position="1535"/>
        <end position="1655"/>
    </location>
</feature>
<dbReference type="SUPFAM" id="SSF50729">
    <property type="entry name" value="PH domain-like"/>
    <property type="match status" value="1"/>
</dbReference>
<evidence type="ECO:0000259" key="10">
    <source>
        <dbReference type="PROSITE" id="PS50002"/>
    </source>
</evidence>
<dbReference type="SUPFAM" id="SSF48065">
    <property type="entry name" value="DBL homology domain (DH-domain)"/>
    <property type="match status" value="1"/>
</dbReference>
<evidence type="ECO:0000256" key="6">
    <source>
        <dbReference type="ARBA" id="ARBA00022837"/>
    </source>
</evidence>
<dbReference type="CDD" id="cd00052">
    <property type="entry name" value="EH"/>
    <property type="match status" value="2"/>
</dbReference>
<dbReference type="FunFam" id="2.60.40.150:FF:000029">
    <property type="entry name" value="Intersectin 1"/>
    <property type="match status" value="1"/>
</dbReference>
<dbReference type="Gene3D" id="1.10.238.10">
    <property type="entry name" value="EF-hand"/>
    <property type="match status" value="2"/>
</dbReference>
<evidence type="ECO:0000256" key="7">
    <source>
        <dbReference type="PROSITE-ProRule" id="PRU00192"/>
    </source>
</evidence>
<dbReference type="GO" id="GO:0035025">
    <property type="term" value="P:positive regulation of Rho protein signal transduction"/>
    <property type="evidence" value="ECO:0007669"/>
    <property type="project" value="TreeGrafter"/>
</dbReference>
<dbReference type="InterPro" id="IPR001452">
    <property type="entry name" value="SH3_domain"/>
</dbReference>
<dbReference type="Gene3D" id="2.30.30.40">
    <property type="entry name" value="SH3 Domains"/>
    <property type="match status" value="4"/>
</dbReference>
<dbReference type="GO" id="GO:0005085">
    <property type="term" value="F:guanyl-nucleotide exchange factor activity"/>
    <property type="evidence" value="ECO:0007669"/>
    <property type="project" value="InterPro"/>
</dbReference>
<dbReference type="PROSITE" id="PS50031">
    <property type="entry name" value="EH"/>
    <property type="match status" value="2"/>
</dbReference>
<dbReference type="PANTHER" id="PTHR46006">
    <property type="entry name" value="RHO GUANINE NUCLEOTIDE EXCHANGE FACTOR AT 64C, ISOFORM A"/>
    <property type="match status" value="1"/>
</dbReference>
<keyword evidence="2 7" id="KW-0728">SH3 domain</keyword>
<dbReference type="InterPro" id="IPR011992">
    <property type="entry name" value="EF-hand-dom_pair"/>
</dbReference>
<feature type="domain" description="DH" evidence="13">
    <location>
        <begin position="1196"/>
        <end position="1382"/>
    </location>
</feature>
<dbReference type="SMART" id="SM00027">
    <property type="entry name" value="EH"/>
    <property type="match status" value="2"/>
</dbReference>
<dbReference type="PRINTS" id="PR00452">
    <property type="entry name" value="SH3DOMAIN"/>
</dbReference>
<protein>
    <recommendedName>
        <fullName evidence="18">Intersectin-2-like</fullName>
    </recommendedName>
</protein>
<dbReference type="PRINTS" id="PR00499">
    <property type="entry name" value="P67PHOX"/>
</dbReference>
<feature type="chain" id="PRO_5040145541" description="Intersectin-2-like" evidence="9">
    <location>
        <begin position="24"/>
        <end position="1681"/>
    </location>
</feature>
<dbReference type="Gene3D" id="1.20.900.10">
    <property type="entry name" value="Dbl homology (DH) domain"/>
    <property type="match status" value="1"/>
</dbReference>
<dbReference type="InterPro" id="IPR002048">
    <property type="entry name" value="EF_hand_dom"/>
</dbReference>
<evidence type="ECO:0000256" key="9">
    <source>
        <dbReference type="SAM" id="SignalP"/>
    </source>
</evidence>
<dbReference type="Gene3D" id="2.30.29.30">
    <property type="entry name" value="Pleckstrin-homology domain (PH domain)/Phosphotyrosine-binding domain (PTB)"/>
    <property type="match status" value="1"/>
</dbReference>
<evidence type="ECO:0000256" key="3">
    <source>
        <dbReference type="ARBA" id="ARBA00022490"/>
    </source>
</evidence>
<evidence type="ECO:0000259" key="12">
    <source>
        <dbReference type="PROSITE" id="PS50004"/>
    </source>
</evidence>
<dbReference type="PROSITE" id="PS50010">
    <property type="entry name" value="DH_2"/>
    <property type="match status" value="1"/>
</dbReference>
<dbReference type="SUPFAM" id="SSF47473">
    <property type="entry name" value="EF-hand"/>
    <property type="match status" value="2"/>
</dbReference>
<evidence type="ECO:0000256" key="4">
    <source>
        <dbReference type="ARBA" id="ARBA00022583"/>
    </source>
</evidence>
<feature type="region of interest" description="Disordered" evidence="8">
    <location>
        <begin position="280"/>
        <end position="387"/>
    </location>
</feature>
<evidence type="ECO:0000259" key="14">
    <source>
        <dbReference type="PROSITE" id="PS50031"/>
    </source>
</evidence>
<dbReference type="Pfam" id="PF16652">
    <property type="entry name" value="PH_13"/>
    <property type="match status" value="1"/>
</dbReference>
<dbReference type="CDD" id="cd11838">
    <property type="entry name" value="SH3_Intersectin_3"/>
    <property type="match status" value="1"/>
</dbReference>
<dbReference type="PROSITE" id="PS50002">
    <property type="entry name" value="SH3"/>
    <property type="match status" value="4"/>
</dbReference>
<keyword evidence="17" id="KW-1185">Reference proteome</keyword>
<dbReference type="Pfam" id="PF00168">
    <property type="entry name" value="C2"/>
    <property type="match status" value="1"/>
</dbReference>
<gene>
    <name evidence="16" type="ORF">COCON_G00012320</name>
</gene>
<evidence type="ECO:0000256" key="2">
    <source>
        <dbReference type="ARBA" id="ARBA00022443"/>
    </source>
</evidence>
<dbReference type="InterPro" id="IPR001849">
    <property type="entry name" value="PH_domain"/>
</dbReference>
<feature type="region of interest" description="Disordered" evidence="8">
    <location>
        <begin position="891"/>
        <end position="921"/>
    </location>
</feature>
<evidence type="ECO:0008006" key="18">
    <source>
        <dbReference type="Google" id="ProtNLM"/>
    </source>
</evidence>
<dbReference type="FunFam" id="2.30.30.40:FF:000041">
    <property type="entry name" value="Intersectin 1"/>
    <property type="match status" value="1"/>
</dbReference>
<dbReference type="SUPFAM" id="SSF50044">
    <property type="entry name" value="SH3-domain"/>
    <property type="match status" value="4"/>
</dbReference>
<comment type="caution">
    <text evidence="16">The sequence shown here is derived from an EMBL/GenBank/DDBJ whole genome shotgun (WGS) entry which is preliminary data.</text>
</comment>
<comment type="subcellular location">
    <subcellularLocation>
        <location evidence="1">Cytoplasm</location>
    </subcellularLocation>
</comment>
<dbReference type="Pfam" id="PF00018">
    <property type="entry name" value="SH3_1"/>
    <property type="match status" value="2"/>
</dbReference>
<evidence type="ECO:0000313" key="17">
    <source>
        <dbReference type="Proteomes" id="UP001152803"/>
    </source>
</evidence>
<dbReference type="InterPro" id="IPR000219">
    <property type="entry name" value="DH_dom"/>
</dbReference>
<feature type="region of interest" description="Disordered" evidence="8">
    <location>
        <begin position="812"/>
        <end position="831"/>
    </location>
</feature>
<evidence type="ECO:0000256" key="5">
    <source>
        <dbReference type="ARBA" id="ARBA00022723"/>
    </source>
</evidence>
<dbReference type="Gene3D" id="2.60.40.150">
    <property type="entry name" value="C2 domain"/>
    <property type="match status" value="1"/>
</dbReference>
<feature type="domain" description="EF-hand" evidence="15">
    <location>
        <begin position="225"/>
        <end position="260"/>
    </location>
</feature>
<feature type="region of interest" description="Disordered" evidence="8">
    <location>
        <begin position="595"/>
        <end position="802"/>
    </location>
</feature>
<evidence type="ECO:0000259" key="11">
    <source>
        <dbReference type="PROSITE" id="PS50003"/>
    </source>
</evidence>
<dbReference type="Pfam" id="PF14604">
    <property type="entry name" value="SH3_9"/>
    <property type="match status" value="1"/>
</dbReference>
<dbReference type="InterPro" id="IPR036028">
    <property type="entry name" value="SH3-like_dom_sf"/>
</dbReference>
<feature type="domain" description="EH" evidence="14">
    <location>
        <begin position="35"/>
        <end position="128"/>
    </location>
</feature>
<dbReference type="InterPro" id="IPR035899">
    <property type="entry name" value="DBL_dom_sf"/>
</dbReference>
<dbReference type="GO" id="GO:0006897">
    <property type="term" value="P:endocytosis"/>
    <property type="evidence" value="ECO:0007669"/>
    <property type="project" value="UniProtKB-KW"/>
</dbReference>
<keyword evidence="4" id="KW-0254">Endocytosis</keyword>
<dbReference type="InterPro" id="IPR000261">
    <property type="entry name" value="EH_dom"/>
</dbReference>